<dbReference type="EMBL" id="CP040078">
    <property type="protein sequence ID" value="QCP54428.1"/>
    <property type="molecule type" value="Genomic_DNA"/>
</dbReference>
<dbReference type="InterPro" id="IPR011990">
    <property type="entry name" value="TPR-like_helical_dom_sf"/>
</dbReference>
<sequence length="544" mass="60149">MSAPSTSPISLLMPPFVAFLRNAAMAFQTGRHEAYALWLEAATHLHATDDASISDLVSALISQAALEEAIAVAEAATQLYPDSAASGFRLGYALQIAGRHADALTPYRQAMACDPDYPQLRNNLAAAIRLSEGNLDEQRMLLEQAIEVHPQDSLAWINLIMARRDAFDLAGALAAGQQALELVPGDALAHNNYAIALKEAQRWDEAEACAQAACKIVHGDASHRHNLSILHLVRGNYAQGWAEHESRWEGSQELSGRFPELPGPRWNGEPLAGKTLLVWGEQGMGDLLQFCRLIPQLAERVHRENGRIEWNSFPQMGGLLTRSLGRYVDGFTAGGGVDALPHFDYHLPLLSVPFMLGLREETIPPAPYLKPDPALATSWKTRLKGEKRLKVGLAWTGSMTHQRNPFRRVGWERYARSLKDIKGVAFYSLQPGATADIEAARAAGLLLEDYTAEFRTFDDTAAFVSALDLVITVCTSVAHLSGALGRPTWVLLDTNPHWPWLLDRRDSPWYPRTRLYRQAQFAQWDPVLQDVAGDLSQFARNEGR</sequence>
<dbReference type="SMART" id="SM00028">
    <property type="entry name" value="TPR"/>
    <property type="match status" value="3"/>
</dbReference>
<proteinExistence type="predicted"/>
<dbReference type="Proteomes" id="UP000298656">
    <property type="component" value="Chromosome 2"/>
</dbReference>
<protein>
    <submittedName>
        <fullName evidence="2">Uncharacterized protein</fullName>
    </submittedName>
</protein>
<dbReference type="SUPFAM" id="SSF48452">
    <property type="entry name" value="TPR-like"/>
    <property type="match status" value="1"/>
</dbReference>
<dbReference type="Gene3D" id="1.25.40.10">
    <property type="entry name" value="Tetratricopeptide repeat domain"/>
    <property type="match status" value="2"/>
</dbReference>
<dbReference type="PROSITE" id="PS50005">
    <property type="entry name" value="TPR"/>
    <property type="match status" value="1"/>
</dbReference>
<evidence type="ECO:0000313" key="2">
    <source>
        <dbReference type="EMBL" id="QCP54428.1"/>
    </source>
</evidence>
<name>A0A4P8IYC9_9BURK</name>
<dbReference type="PANTHER" id="PTHR44809">
    <property type="match status" value="1"/>
</dbReference>
<dbReference type="RefSeq" id="WP_137337195.1">
    <property type="nucleotide sequence ID" value="NZ_CP040078.1"/>
</dbReference>
<dbReference type="PANTHER" id="PTHR44809:SF1">
    <property type="entry name" value="PROTEIN O-MANNOSYL-TRANSFERASE TMTC1"/>
    <property type="match status" value="1"/>
</dbReference>
<keyword evidence="3" id="KW-1185">Reference proteome</keyword>
<evidence type="ECO:0000313" key="3">
    <source>
        <dbReference type="Proteomes" id="UP000298656"/>
    </source>
</evidence>
<reference evidence="2 3" key="1">
    <citation type="submission" date="2019-05" db="EMBL/GenBank/DDBJ databases">
        <title>Burkholderia sp. DHOD12, isolated from subtropical forest soil.</title>
        <authorList>
            <person name="Gao Z.-H."/>
            <person name="Qiu L.-H."/>
        </authorList>
    </citation>
    <scope>NUCLEOTIDE SEQUENCE [LARGE SCALE GENOMIC DNA]</scope>
    <source>
        <strain evidence="2 3">DHOD12</strain>
    </source>
</reference>
<dbReference type="InterPro" id="IPR052943">
    <property type="entry name" value="TMTC_O-mannosyl-trnsfr"/>
</dbReference>
<keyword evidence="1" id="KW-0802">TPR repeat</keyword>
<dbReference type="Gene3D" id="3.40.50.2000">
    <property type="entry name" value="Glycogen Phosphorylase B"/>
    <property type="match status" value="1"/>
</dbReference>
<dbReference type="SUPFAM" id="SSF53756">
    <property type="entry name" value="UDP-Glycosyltransferase/glycogen phosphorylase"/>
    <property type="match status" value="1"/>
</dbReference>
<dbReference type="OrthoDB" id="9814129at2"/>
<organism evidence="2 3">
    <name type="scientific">Trinickia violacea</name>
    <dbReference type="NCBI Taxonomy" id="2571746"/>
    <lineage>
        <taxon>Bacteria</taxon>
        <taxon>Pseudomonadati</taxon>
        <taxon>Pseudomonadota</taxon>
        <taxon>Betaproteobacteria</taxon>
        <taxon>Burkholderiales</taxon>
        <taxon>Burkholderiaceae</taxon>
        <taxon>Trinickia</taxon>
    </lineage>
</organism>
<dbReference type="AlphaFoldDB" id="A0A4P8IYC9"/>
<accession>A0A4P8IYC9</accession>
<evidence type="ECO:0000256" key="1">
    <source>
        <dbReference type="PROSITE-ProRule" id="PRU00339"/>
    </source>
</evidence>
<gene>
    <name evidence="2" type="ORF">FAZ95_36520</name>
</gene>
<dbReference type="KEGG" id="tvl:FAZ95_36520"/>
<dbReference type="InterPro" id="IPR019734">
    <property type="entry name" value="TPR_rpt"/>
</dbReference>
<feature type="repeat" description="TPR" evidence="1">
    <location>
        <begin position="84"/>
        <end position="117"/>
    </location>
</feature>